<evidence type="ECO:0000313" key="2">
    <source>
        <dbReference type="EMBL" id="MDC0683270.1"/>
    </source>
</evidence>
<evidence type="ECO:0000313" key="3">
    <source>
        <dbReference type="Proteomes" id="UP001217485"/>
    </source>
</evidence>
<comment type="caution">
    <text evidence="2">The sequence shown here is derived from an EMBL/GenBank/DDBJ whole genome shotgun (WGS) entry which is preliminary data.</text>
</comment>
<feature type="compositionally biased region" description="Basic and acidic residues" evidence="1">
    <location>
        <begin position="133"/>
        <end position="146"/>
    </location>
</feature>
<proteinExistence type="predicted"/>
<dbReference type="EMBL" id="JAQNDK010000004">
    <property type="protein sequence ID" value="MDC0683270.1"/>
    <property type="molecule type" value="Genomic_DNA"/>
</dbReference>
<feature type="region of interest" description="Disordered" evidence="1">
    <location>
        <begin position="133"/>
        <end position="152"/>
    </location>
</feature>
<accession>A0ABT5CA72</accession>
<feature type="compositionally biased region" description="Basic and acidic residues" evidence="1">
    <location>
        <begin position="64"/>
        <end position="94"/>
    </location>
</feature>
<feature type="region of interest" description="Disordered" evidence="1">
    <location>
        <begin position="64"/>
        <end position="104"/>
    </location>
</feature>
<keyword evidence="3" id="KW-1185">Reference proteome</keyword>
<name>A0ABT5CA72_9BACT</name>
<gene>
    <name evidence="2" type="ORF">POL72_36405</name>
</gene>
<dbReference type="Proteomes" id="UP001217485">
    <property type="component" value="Unassembled WGS sequence"/>
</dbReference>
<organism evidence="2 3">
    <name type="scientific">Sorangium atrum</name>
    <dbReference type="NCBI Taxonomy" id="2995308"/>
    <lineage>
        <taxon>Bacteria</taxon>
        <taxon>Pseudomonadati</taxon>
        <taxon>Myxococcota</taxon>
        <taxon>Polyangia</taxon>
        <taxon>Polyangiales</taxon>
        <taxon>Polyangiaceae</taxon>
        <taxon>Sorangium</taxon>
    </lineage>
</organism>
<sequence>MAPQTSYSIYVRFRGRRLALMRHIRSLETARFQLRSFRAERFHDADQVFLVNDATRQIVDERGWEEAGESGEDRQISVDVRLPTDGKRAERTHDAGSGADRSLGGAQAPALLAAPEAPAPPLAAPLDHLARSDGEARHVPPERRWSGVENPEPPRARLRRAIAAAQVARARHDAALEALTRLQPGGRMDEMTLRRLNDSARMVSDRSAHIIERLEQLLKRLEGAR</sequence>
<evidence type="ECO:0000256" key="1">
    <source>
        <dbReference type="SAM" id="MobiDB-lite"/>
    </source>
</evidence>
<dbReference type="RefSeq" id="WP_272101413.1">
    <property type="nucleotide sequence ID" value="NZ_JAQNDK010000004.1"/>
</dbReference>
<reference evidence="2 3" key="1">
    <citation type="submission" date="2023-01" db="EMBL/GenBank/DDBJ databases">
        <title>Minimal conservation of predation-associated metabolite biosynthetic gene clusters underscores biosynthetic potential of Myxococcota including descriptions for ten novel species: Archangium lansinium sp. nov., Myxococcus landrumus sp. nov., Nannocystis bai.</title>
        <authorList>
            <person name="Ahearne A."/>
            <person name="Stevens C."/>
            <person name="Dowd S."/>
        </authorList>
    </citation>
    <scope>NUCLEOTIDE SEQUENCE [LARGE SCALE GENOMIC DNA]</scope>
    <source>
        <strain evidence="2 3">WIWO2</strain>
    </source>
</reference>
<protein>
    <submittedName>
        <fullName evidence="2">Uncharacterized protein</fullName>
    </submittedName>
</protein>